<accession>A0ABT2MP80</accession>
<dbReference type="EMBL" id="JAMXFF010000011">
    <property type="protein sequence ID" value="MCT7966538.1"/>
    <property type="molecule type" value="Genomic_DNA"/>
</dbReference>
<reference evidence="1 2" key="1">
    <citation type="journal article" date="2022" name="Front. Microbiol.">
        <title>High genomic differentiation and limited gene flow indicate recent cryptic speciation within the genus Laspinema (cyanobacteria).</title>
        <authorList>
            <person name="Stanojkovic A."/>
            <person name="Skoupy S."/>
            <person name="Skaloud P."/>
            <person name="Dvorak P."/>
        </authorList>
    </citation>
    <scope>NUCLEOTIDE SEQUENCE [LARGE SCALE GENOMIC DNA]</scope>
    <source>
        <strain evidence="1 2">D2a</strain>
    </source>
</reference>
<gene>
    <name evidence="1" type="ORF">NG799_09360</name>
</gene>
<keyword evidence="2" id="KW-1185">Reference proteome</keyword>
<dbReference type="Proteomes" id="UP001525890">
    <property type="component" value="Unassembled WGS sequence"/>
</dbReference>
<comment type="caution">
    <text evidence="1">The sequence shown here is derived from an EMBL/GenBank/DDBJ whole genome shotgun (WGS) entry which is preliminary data.</text>
</comment>
<organism evidence="1 2">
    <name type="scientific">Laspinema palackyanum D2a</name>
    <dbReference type="NCBI Taxonomy" id="2953684"/>
    <lineage>
        <taxon>Bacteria</taxon>
        <taxon>Bacillati</taxon>
        <taxon>Cyanobacteriota</taxon>
        <taxon>Cyanophyceae</taxon>
        <taxon>Oscillatoriophycideae</taxon>
        <taxon>Oscillatoriales</taxon>
        <taxon>Laspinemataceae</taxon>
        <taxon>Laspinema</taxon>
        <taxon>Laspinema palackyanum</taxon>
    </lineage>
</organism>
<sequence length="47" mass="5272">MLCVIQIRATTGPIAEYFDSFNEQKYLGGSEANLPSLPLGRQMLERL</sequence>
<name>A0ABT2MP80_9CYAN</name>
<protein>
    <submittedName>
        <fullName evidence="1">Uncharacterized protein</fullName>
    </submittedName>
</protein>
<evidence type="ECO:0000313" key="1">
    <source>
        <dbReference type="EMBL" id="MCT7966538.1"/>
    </source>
</evidence>
<evidence type="ECO:0000313" key="2">
    <source>
        <dbReference type="Proteomes" id="UP001525890"/>
    </source>
</evidence>
<proteinExistence type="predicted"/>